<feature type="domain" description="N4BP1 second type I KH-domain" evidence="11">
    <location>
        <begin position="22"/>
        <end position="137"/>
    </location>
</feature>
<dbReference type="Pfam" id="PF11977">
    <property type="entry name" value="RNase_Zc3h12a"/>
    <property type="match status" value="1"/>
</dbReference>
<name>A0A9F2PLI2_PYTBI</name>
<dbReference type="GeneID" id="103065451"/>
<evidence type="ECO:0000256" key="5">
    <source>
        <dbReference type="ARBA" id="ARBA00022884"/>
    </source>
</evidence>
<evidence type="ECO:0000256" key="3">
    <source>
        <dbReference type="ARBA" id="ARBA00022588"/>
    </source>
</evidence>
<accession>A0A9F2PLI2</accession>
<keyword evidence="5" id="KW-0694">RNA-binding</keyword>
<gene>
    <name evidence="15" type="primary">N4BP1</name>
</gene>
<evidence type="ECO:0000256" key="4">
    <source>
        <dbReference type="ARBA" id="ARBA00022859"/>
    </source>
</evidence>
<keyword evidence="4" id="KW-0391">Immunity</keyword>
<comment type="subcellular location">
    <subcellularLocation>
        <location evidence="1">Nucleus</location>
        <location evidence="1">PML body</location>
    </subcellularLocation>
    <subcellularLocation>
        <location evidence="2">Nucleus</location>
        <location evidence="2">Nucleolus</location>
    </subcellularLocation>
</comment>
<evidence type="ECO:0000259" key="10">
    <source>
        <dbReference type="Pfam" id="PF11977"/>
    </source>
</evidence>
<evidence type="ECO:0000256" key="6">
    <source>
        <dbReference type="ARBA" id="ARBA00023242"/>
    </source>
</evidence>
<dbReference type="GO" id="GO:0045087">
    <property type="term" value="P:innate immune response"/>
    <property type="evidence" value="ECO:0007669"/>
    <property type="project" value="UniProtKB-KW"/>
</dbReference>
<keyword evidence="3" id="KW-0399">Innate immunity</keyword>
<dbReference type="InterPro" id="IPR056630">
    <property type="entry name" value="KH_N4BP1_2nd"/>
</dbReference>
<feature type="compositionally biased region" description="Basic and acidic residues" evidence="9">
    <location>
        <begin position="220"/>
        <end position="232"/>
    </location>
</feature>
<dbReference type="InterPro" id="IPR056631">
    <property type="entry name" value="UBA_N4BP1"/>
</dbReference>
<dbReference type="InterPro" id="IPR021869">
    <property type="entry name" value="RNase_Zc3h12_NYN"/>
</dbReference>
<dbReference type="OMA" id="ICHKRRS"/>
<dbReference type="InterPro" id="IPR056578">
    <property type="entry name" value="UBA_N4BP1_C"/>
</dbReference>
<dbReference type="Pfam" id="PF23054">
    <property type="entry name" value="UBA_N4BP1_C"/>
    <property type="match status" value="1"/>
</dbReference>
<dbReference type="Gene3D" id="3.40.50.11980">
    <property type="match status" value="1"/>
</dbReference>
<dbReference type="KEGG" id="pbi:103065451"/>
<evidence type="ECO:0000256" key="7">
    <source>
        <dbReference type="ARBA" id="ARBA00038274"/>
    </source>
</evidence>
<dbReference type="GO" id="GO:0016605">
    <property type="term" value="C:PML body"/>
    <property type="evidence" value="ECO:0007669"/>
    <property type="project" value="UniProtKB-SubCell"/>
</dbReference>
<feature type="domain" description="N4BP1 UBA-like" evidence="12">
    <location>
        <begin position="288"/>
        <end position="327"/>
    </location>
</feature>
<organism evidence="14 15">
    <name type="scientific">Python bivittatus</name>
    <name type="common">Burmese python</name>
    <name type="synonym">Python molurus bivittatus</name>
    <dbReference type="NCBI Taxonomy" id="176946"/>
    <lineage>
        <taxon>Eukaryota</taxon>
        <taxon>Metazoa</taxon>
        <taxon>Chordata</taxon>
        <taxon>Craniata</taxon>
        <taxon>Vertebrata</taxon>
        <taxon>Euteleostomi</taxon>
        <taxon>Lepidosauria</taxon>
        <taxon>Squamata</taxon>
        <taxon>Bifurcata</taxon>
        <taxon>Unidentata</taxon>
        <taxon>Episquamata</taxon>
        <taxon>Toxicofera</taxon>
        <taxon>Serpentes</taxon>
        <taxon>Henophidia</taxon>
        <taxon>Pythonidae</taxon>
        <taxon>Python</taxon>
    </lineage>
</organism>
<evidence type="ECO:0000256" key="8">
    <source>
        <dbReference type="ARBA" id="ARBA00039336"/>
    </source>
</evidence>
<feature type="region of interest" description="Disordered" evidence="9">
    <location>
        <begin position="219"/>
        <end position="240"/>
    </location>
</feature>
<dbReference type="FunFam" id="3.40.50.11980:FF:000001">
    <property type="entry name" value="ZC3H12A isoform 1"/>
    <property type="match status" value="1"/>
</dbReference>
<dbReference type="GO" id="GO:0031397">
    <property type="term" value="P:negative regulation of protein ubiquitination"/>
    <property type="evidence" value="ECO:0007669"/>
    <property type="project" value="TreeGrafter"/>
</dbReference>
<evidence type="ECO:0000313" key="15">
    <source>
        <dbReference type="RefSeq" id="XP_007421922.1"/>
    </source>
</evidence>
<evidence type="ECO:0000259" key="12">
    <source>
        <dbReference type="Pfam" id="PF23053"/>
    </source>
</evidence>
<dbReference type="Pfam" id="PF23053">
    <property type="entry name" value="UBA_N4BP1"/>
    <property type="match status" value="1"/>
</dbReference>
<dbReference type="CDD" id="cd18728">
    <property type="entry name" value="PIN_N4BP1-like"/>
    <property type="match status" value="1"/>
</dbReference>
<evidence type="ECO:0000256" key="1">
    <source>
        <dbReference type="ARBA" id="ARBA00004322"/>
    </source>
</evidence>
<evidence type="ECO:0000256" key="2">
    <source>
        <dbReference type="ARBA" id="ARBA00004604"/>
    </source>
</evidence>
<dbReference type="OrthoDB" id="392925at2759"/>
<evidence type="ECO:0000259" key="11">
    <source>
        <dbReference type="Pfam" id="PF23052"/>
    </source>
</evidence>
<evidence type="ECO:0000256" key="9">
    <source>
        <dbReference type="SAM" id="MobiDB-lite"/>
    </source>
</evidence>
<comment type="similarity">
    <text evidence="7">Belongs to the N4BP1 family.</text>
</comment>
<dbReference type="GO" id="GO:0005730">
    <property type="term" value="C:nucleolus"/>
    <property type="evidence" value="ECO:0007669"/>
    <property type="project" value="UniProtKB-SubCell"/>
</dbReference>
<feature type="domain" description="N4BP1 C-terminal UBA" evidence="13">
    <location>
        <begin position="791"/>
        <end position="839"/>
    </location>
</feature>
<protein>
    <recommendedName>
        <fullName evidence="8">NEDD4-binding protein 1</fullName>
    </recommendedName>
</protein>
<dbReference type="CTD" id="9683"/>
<dbReference type="Pfam" id="PF23052">
    <property type="entry name" value="KH_N4BP1_2nd"/>
    <property type="match status" value="1"/>
</dbReference>
<dbReference type="RefSeq" id="XP_007421922.1">
    <property type="nucleotide sequence ID" value="XM_007421860.2"/>
</dbReference>
<evidence type="ECO:0000313" key="14">
    <source>
        <dbReference type="Proteomes" id="UP000695026"/>
    </source>
</evidence>
<dbReference type="AlphaFoldDB" id="A0A9F2PLI2"/>
<feature type="domain" description="RNase NYN" evidence="10">
    <location>
        <begin position="570"/>
        <end position="721"/>
    </location>
</feature>
<evidence type="ECO:0000259" key="13">
    <source>
        <dbReference type="Pfam" id="PF23054"/>
    </source>
</evidence>
<reference evidence="15" key="1">
    <citation type="submission" date="2025-08" db="UniProtKB">
        <authorList>
            <consortium name="RefSeq"/>
        </authorList>
    </citation>
    <scope>IDENTIFICATION</scope>
    <source>
        <tissue evidence="15">Liver</tissue>
    </source>
</reference>
<proteinExistence type="inferred from homology"/>
<dbReference type="Proteomes" id="UP000695026">
    <property type="component" value="Unplaced"/>
</dbReference>
<dbReference type="PANTHER" id="PTHR12876">
    <property type="entry name" value="N4BP1-RELATED"/>
    <property type="match status" value="1"/>
</dbReference>
<dbReference type="PANTHER" id="PTHR12876:SF26">
    <property type="entry name" value="NEDD4-BINDING PROTEIN 1"/>
    <property type="match status" value="1"/>
</dbReference>
<dbReference type="GO" id="GO:0003723">
    <property type="term" value="F:RNA binding"/>
    <property type="evidence" value="ECO:0007669"/>
    <property type="project" value="UniProtKB-KW"/>
</dbReference>
<keyword evidence="6" id="KW-0539">Nucleus</keyword>
<dbReference type="GO" id="GO:0032435">
    <property type="term" value="P:negative regulation of proteasomal ubiquitin-dependent protein catabolic process"/>
    <property type="evidence" value="ECO:0007669"/>
    <property type="project" value="TreeGrafter"/>
</dbReference>
<sequence>MVLHFLVFSLNLKEYIKGICEPELEEREYYPKDMHCIFVGAQSLFLNSLIQGTSADITVVEIGTLNIKGRTEPVVMARSQIQQFVNLFKTNINVLTVRESEVKKQFKHLVEAHADKYTMDLLILPSSLKKELLSLAQHEGCRTESRIVDPGRSDGMLKYSIQIQKPSVINSDGKIGQEEARNNAGTPVSELAKQMDTVFPDTSEGHFLPINGLTSLEASSSKERQSCKRRSSDDDERLPKKQFSFENNQECKQASCKTHDDVVLIDLVTDTNELLNTKDGDEISEEMEYKILVNFFKSMGYSQEIVEMVIAEHGPLAEPLLVLEEIEKKSKMGVEEEDKLRVISQNVETRVEKNKGNSGNSVHQDLACKLEPQKNANIVSVSQAHCITDDKIHGSNTENRTALLGNKSSLNKDISKICSDCSEHCSNSHASDVESDGFMNACSNAHTATKDKKPKDLILVARGGWESTHPPIQKETVLRGCPKQSSVKHDQQENCNPVQLGTKQFPSQKPKQFADTILPLQLRTPYPEKKTGGLYCHHADPSVTGVQRFLESLKTPYKLELKNEPGRARLKYVVIDGSNVAISHGLQKFFSCRGIAIAVDYFWKRGHRKITVFVPQWRTRKDSNITEQHFLTQLQDVGILALTPARIVCGARIASHDDRFLLHLAEKTGGVIVTNDNFREFVDESTTWREIIQRRLLQYTFAGDIFMVPDDPMGRNGPGLDRFLQEETSFRAVPTQYGLASGSHLPLGISPFLMQSEGSGQLPQNPVSAVTPALPLFPTTPLANSGLPPSPRSATETTHLKEALKKIFPTSEQGEKIEEILAQHPHMRDMNALSALVLDLS</sequence>
<dbReference type="InterPro" id="IPR051101">
    <property type="entry name" value="ZC3H12/N4BP1_RNase_Reg"/>
</dbReference>
<keyword evidence="14" id="KW-1185">Reference proteome</keyword>